<keyword evidence="3" id="KW-1185">Reference proteome</keyword>
<dbReference type="AlphaFoldDB" id="A0A133VG48"/>
<accession>A0A133VG48</accession>
<gene>
    <name evidence="2" type="ORF">AKJ51_05065</name>
</gene>
<dbReference type="Proteomes" id="UP000070263">
    <property type="component" value="Unassembled WGS sequence"/>
</dbReference>
<dbReference type="GO" id="GO:0050660">
    <property type="term" value="F:flavin adenine dinucleotide binding"/>
    <property type="evidence" value="ECO:0007669"/>
    <property type="project" value="TreeGrafter"/>
</dbReference>
<dbReference type="PANTHER" id="PTHR43735">
    <property type="entry name" value="APOPTOSIS-INDUCING FACTOR 1"/>
    <property type="match status" value="1"/>
</dbReference>
<dbReference type="GO" id="GO:0004174">
    <property type="term" value="F:electron-transferring-flavoprotein dehydrogenase activity"/>
    <property type="evidence" value="ECO:0007669"/>
    <property type="project" value="TreeGrafter"/>
</dbReference>
<reference evidence="2 3" key="1">
    <citation type="journal article" date="2016" name="Sci. Rep.">
        <title>Metabolic traits of an uncultured archaeal lineage -MSBL1- from brine pools of the Red Sea.</title>
        <authorList>
            <person name="Mwirichia R."/>
            <person name="Alam I."/>
            <person name="Rashid M."/>
            <person name="Vinu M."/>
            <person name="Ba-Alawi W."/>
            <person name="Anthony Kamau A."/>
            <person name="Kamanda Ngugi D."/>
            <person name="Goker M."/>
            <person name="Klenk H.P."/>
            <person name="Bajic V."/>
            <person name="Stingl U."/>
        </authorList>
    </citation>
    <scope>NUCLEOTIDE SEQUENCE [LARGE SCALE GENOMIC DNA]</scope>
    <source>
        <strain evidence="2">SCGC-AAA382A20</strain>
    </source>
</reference>
<dbReference type="SUPFAM" id="SSF51905">
    <property type="entry name" value="FAD/NAD(P)-binding domain"/>
    <property type="match status" value="1"/>
</dbReference>
<dbReference type="GO" id="GO:0005737">
    <property type="term" value="C:cytoplasm"/>
    <property type="evidence" value="ECO:0007669"/>
    <property type="project" value="TreeGrafter"/>
</dbReference>
<dbReference type="Pfam" id="PF07992">
    <property type="entry name" value="Pyr_redox_2"/>
    <property type="match status" value="1"/>
</dbReference>
<feature type="domain" description="FAD/NAD(P)-binding" evidence="1">
    <location>
        <begin position="1"/>
        <end position="280"/>
    </location>
</feature>
<comment type="caution">
    <text evidence="2">The sequence shown here is derived from an EMBL/GenBank/DDBJ whole genome shotgun (WGS) entry which is preliminary data.</text>
</comment>
<dbReference type="EMBL" id="LHYE01000096">
    <property type="protein sequence ID" value="KXB05421.1"/>
    <property type="molecule type" value="Genomic_DNA"/>
</dbReference>
<evidence type="ECO:0000259" key="1">
    <source>
        <dbReference type="Pfam" id="PF07992"/>
    </source>
</evidence>
<name>A0A133VG48_9EURY</name>
<dbReference type="InterPro" id="IPR023753">
    <property type="entry name" value="FAD/NAD-binding_dom"/>
</dbReference>
<protein>
    <recommendedName>
        <fullName evidence="1">FAD/NAD(P)-binding domain-containing protein</fullName>
    </recommendedName>
</protein>
<proteinExistence type="predicted"/>
<sequence length="353" mass="39435">MKLVILGGGFCGAKVAKDLDNYQAIDVTIIDEKTFFEYKPGVLKVISDSGYSDEVLVPYKNFLKKSQILTGKVTKVTPNFVEFEDEKIDYDALLISTGVDYPVFLENKDNVYTPTTVSSSLEINKKLSNADTVLIIGGGLIGTEVAAEIVTKQPEKELKIIHSAERLIERNPKKASDYARDFLEKRGAEIIFDERVTKNEDGNFKTDSKSVVEADLGIWCAGIDWNPYFMEGFESSVFTEKGSILVDKYLRLESYSDVFVGGDITQIDEEKTAQNAKKHAEIITENLKRGRKGKKLLPYRSAERPLVISLGDTNGILVNKSRIFTGIIPGFLKWAVEYWTLSHYDGLLGKLGL</sequence>
<evidence type="ECO:0000313" key="2">
    <source>
        <dbReference type="EMBL" id="KXB05421.1"/>
    </source>
</evidence>
<organism evidence="2 3">
    <name type="scientific">candidate division MSBL1 archaeon SCGC-AAA382A20</name>
    <dbReference type="NCBI Taxonomy" id="1698280"/>
    <lineage>
        <taxon>Archaea</taxon>
        <taxon>Methanobacteriati</taxon>
        <taxon>Methanobacteriota</taxon>
        <taxon>candidate division MSBL1</taxon>
    </lineage>
</organism>
<dbReference type="InterPro" id="IPR036188">
    <property type="entry name" value="FAD/NAD-bd_sf"/>
</dbReference>
<evidence type="ECO:0000313" key="3">
    <source>
        <dbReference type="Proteomes" id="UP000070263"/>
    </source>
</evidence>
<dbReference type="PANTHER" id="PTHR43735:SF6">
    <property type="entry name" value="FAD_NAD(P)-BINDING DOMAIN-CONTAINING PROTEIN"/>
    <property type="match status" value="1"/>
</dbReference>
<dbReference type="Gene3D" id="3.50.50.100">
    <property type="match status" value="1"/>
</dbReference>